<proteinExistence type="predicted"/>
<name>A0AA38SRD1_9ASTR</name>
<accession>A0AA38SRD1</accession>
<evidence type="ECO:0000313" key="2">
    <source>
        <dbReference type="Proteomes" id="UP001172457"/>
    </source>
</evidence>
<protein>
    <submittedName>
        <fullName evidence="1">Uncharacterized protein</fullName>
    </submittedName>
</protein>
<dbReference type="Proteomes" id="UP001172457">
    <property type="component" value="Chromosome 7"/>
</dbReference>
<evidence type="ECO:0000313" key="1">
    <source>
        <dbReference type="EMBL" id="KAJ9540571.1"/>
    </source>
</evidence>
<keyword evidence="2" id="KW-1185">Reference proteome</keyword>
<organism evidence="1 2">
    <name type="scientific">Centaurea solstitialis</name>
    <name type="common">yellow star-thistle</name>
    <dbReference type="NCBI Taxonomy" id="347529"/>
    <lineage>
        <taxon>Eukaryota</taxon>
        <taxon>Viridiplantae</taxon>
        <taxon>Streptophyta</taxon>
        <taxon>Embryophyta</taxon>
        <taxon>Tracheophyta</taxon>
        <taxon>Spermatophyta</taxon>
        <taxon>Magnoliopsida</taxon>
        <taxon>eudicotyledons</taxon>
        <taxon>Gunneridae</taxon>
        <taxon>Pentapetalae</taxon>
        <taxon>asterids</taxon>
        <taxon>campanulids</taxon>
        <taxon>Asterales</taxon>
        <taxon>Asteraceae</taxon>
        <taxon>Carduoideae</taxon>
        <taxon>Cardueae</taxon>
        <taxon>Centaureinae</taxon>
        <taxon>Centaurea</taxon>
    </lineage>
</organism>
<dbReference type="EMBL" id="JARYMX010000007">
    <property type="protein sequence ID" value="KAJ9540571.1"/>
    <property type="molecule type" value="Genomic_DNA"/>
</dbReference>
<reference evidence="1" key="1">
    <citation type="submission" date="2023-03" db="EMBL/GenBank/DDBJ databases">
        <title>Chromosome-scale reference genome and RAD-based genetic map of yellow starthistle (Centaurea solstitialis) reveal putative structural variation and QTLs associated with invader traits.</title>
        <authorList>
            <person name="Reatini B."/>
            <person name="Cang F.A."/>
            <person name="Jiang Q."/>
            <person name="Mckibben M.T.W."/>
            <person name="Barker M.S."/>
            <person name="Rieseberg L.H."/>
            <person name="Dlugosch K.M."/>
        </authorList>
    </citation>
    <scope>NUCLEOTIDE SEQUENCE</scope>
    <source>
        <strain evidence="1">CAN-66</strain>
        <tissue evidence="1">Leaf</tissue>
    </source>
</reference>
<comment type="caution">
    <text evidence="1">The sequence shown here is derived from an EMBL/GenBank/DDBJ whole genome shotgun (WGS) entry which is preliminary data.</text>
</comment>
<sequence>MLKMLERYQNCTYGSMEADRSATNSETQSMLDRLSELQVQERMWLEANKALQNKLEEVYAENQAGPSSWAAAGEQCCSYGQQQHPPQSHQDFFQPLECNSNLQIGYNGVGSSQLTASTNGQNLNGLDSGWML</sequence>
<dbReference type="AlphaFoldDB" id="A0AA38SRD1"/>
<gene>
    <name evidence="1" type="ORF">OSB04_027077</name>
</gene>